<evidence type="ECO:0000313" key="4">
    <source>
        <dbReference type="Proteomes" id="UP001227561"/>
    </source>
</evidence>
<name>A0AA50ICF9_9CAUD</name>
<dbReference type="Proteomes" id="UP001227561">
    <property type="component" value="Segment"/>
</dbReference>
<protein>
    <submittedName>
        <fullName evidence="3">Uncharacterized protein</fullName>
    </submittedName>
</protein>
<dbReference type="EMBL" id="OQ970438">
    <property type="protein sequence ID" value="WLW38505.1"/>
    <property type="molecule type" value="Genomic_DNA"/>
</dbReference>
<dbReference type="Pfam" id="PF24220">
    <property type="entry name" value="DUF7439"/>
    <property type="match status" value="1"/>
</dbReference>
<feature type="transmembrane region" description="Helical" evidence="2">
    <location>
        <begin position="30"/>
        <end position="50"/>
    </location>
</feature>
<keyword evidence="2" id="KW-0812">Transmembrane</keyword>
<accession>A0AA50ICF9</accession>
<dbReference type="InterPro" id="IPR055862">
    <property type="entry name" value="DUF7439"/>
</dbReference>
<evidence type="ECO:0000256" key="2">
    <source>
        <dbReference type="SAM" id="Phobius"/>
    </source>
</evidence>
<proteinExistence type="predicted"/>
<keyword evidence="2" id="KW-1133">Transmembrane helix</keyword>
<keyword evidence="4" id="KW-1185">Reference proteome</keyword>
<reference evidence="3" key="1">
    <citation type="submission" date="2023-05" db="EMBL/GenBank/DDBJ databases">
        <authorList>
            <person name="van Neer V."/>
            <person name="Kempff A."/>
            <person name="Ongenae V."/>
            <person name="Claessen D."/>
            <person name="Briegel A."/>
            <person name="Rozen D."/>
        </authorList>
    </citation>
    <scope>NUCLEOTIDE SEQUENCE</scope>
</reference>
<keyword evidence="2" id="KW-0472">Membrane</keyword>
<feature type="region of interest" description="Disordered" evidence="1">
    <location>
        <begin position="72"/>
        <end position="92"/>
    </location>
</feature>
<sequence>MGRHTAPDNPRTESFVNLLLPLLPAKARPYAKAILALLGTVASVAVLVAGDNQYVAAGVQILTALGVYAQPNGSTGEEEFPETGLPESAYEG</sequence>
<organism evidence="3 4">
    <name type="scientific">Streptomyces phage Vanseggelen</name>
    <dbReference type="NCBI Taxonomy" id="3065246"/>
    <lineage>
        <taxon>Viruses</taxon>
        <taxon>Duplodnaviria</taxon>
        <taxon>Heunggongvirae</taxon>
        <taxon>Uroviricota</taxon>
        <taxon>Caudoviricetes</taxon>
        <taxon>Arquatrovirinae</taxon>
        <taxon>Camvirus</taxon>
        <taxon>Camvirus vanseggelen</taxon>
    </lineage>
</organism>
<evidence type="ECO:0000256" key="1">
    <source>
        <dbReference type="SAM" id="MobiDB-lite"/>
    </source>
</evidence>
<evidence type="ECO:0000313" key="3">
    <source>
        <dbReference type="EMBL" id="WLW38505.1"/>
    </source>
</evidence>